<dbReference type="Gramene" id="HORVU.MOREX.r3.1HG0073400.1">
    <property type="protein sequence ID" value="HORVU.MOREX.r3.1HG0073400.1.CDS1"/>
    <property type="gene ID" value="HORVU.MOREX.r3.1HG0073400"/>
</dbReference>
<reference evidence="1" key="3">
    <citation type="submission" date="2022-01" db="UniProtKB">
        <authorList>
            <consortium name="EnsemblPlants"/>
        </authorList>
    </citation>
    <scope>IDENTIFICATION</scope>
    <source>
        <strain evidence="1">subsp. vulgare</strain>
    </source>
</reference>
<dbReference type="EnsemblPlants" id="HORVU.MOREX.r3.1HG0073400.1">
    <property type="protein sequence ID" value="HORVU.MOREX.r3.1HG0073400.1.CDS1"/>
    <property type="gene ID" value="HORVU.MOREX.r3.1HG0073400"/>
</dbReference>
<reference evidence="1" key="2">
    <citation type="submission" date="2020-10" db="EMBL/GenBank/DDBJ databases">
        <authorList>
            <person name="Scholz U."/>
            <person name="Mascher M."/>
            <person name="Fiebig A."/>
        </authorList>
    </citation>
    <scope>NUCLEOTIDE SEQUENCE [LARGE SCALE GENOMIC DNA]</scope>
    <source>
        <strain evidence="1">cv. Morex</strain>
    </source>
</reference>
<sequence length="93" mass="10622">MLPRECIYKERRWNRATRDSAAAVFLDGLLFFHTLDLEYHDCIAAVDTKGETCLIFRVPGGQVHDFGQADDFVQHMLFKVPGGRFDYFGLAHG</sequence>
<dbReference type="AlphaFoldDB" id="A0A287G6F9"/>
<dbReference type="Proteomes" id="UP000011116">
    <property type="component" value="Chromosome 1H"/>
</dbReference>
<proteinExistence type="predicted"/>
<evidence type="ECO:0000313" key="2">
    <source>
        <dbReference type="Proteomes" id="UP000011116"/>
    </source>
</evidence>
<dbReference type="EnsemblPlants" id="HORVU.MOREX.r3.3HG0327180.1">
    <property type="protein sequence ID" value="HORVU.MOREX.r3.3HG0327180.1.CDS1"/>
    <property type="gene ID" value="HORVU.MOREX.r3.3HG0327180"/>
</dbReference>
<keyword evidence="2" id="KW-1185">Reference proteome</keyword>
<accession>A0A287G6F9</accession>
<dbReference type="Gramene" id="HORVU.MOREX.r2.3HG0272770.1">
    <property type="protein sequence ID" value="HORVU.MOREX.r2.3HG0272770.1.CDS.1"/>
    <property type="gene ID" value="HORVU.MOREX.r2.3HG0272770"/>
</dbReference>
<reference evidence="2" key="1">
    <citation type="journal article" date="2012" name="Nature">
        <title>A physical, genetic and functional sequence assembly of the barley genome.</title>
        <authorList>
            <consortium name="The International Barley Genome Sequencing Consortium"/>
            <person name="Mayer K.F."/>
            <person name="Waugh R."/>
            <person name="Brown J.W."/>
            <person name="Schulman A."/>
            <person name="Langridge P."/>
            <person name="Platzer M."/>
            <person name="Fincher G.B."/>
            <person name="Muehlbauer G.J."/>
            <person name="Sato K."/>
            <person name="Close T.J."/>
            <person name="Wise R.P."/>
            <person name="Stein N."/>
        </authorList>
    </citation>
    <scope>NUCLEOTIDE SEQUENCE [LARGE SCALE GENOMIC DNA]</scope>
    <source>
        <strain evidence="2">cv. Morex</strain>
    </source>
</reference>
<evidence type="ECO:0000313" key="1">
    <source>
        <dbReference type="EnsemblPlants" id="HORVU.MOREX.r3.3HG0327180.1.CDS1"/>
    </source>
</evidence>
<protein>
    <submittedName>
        <fullName evidence="1">Uncharacterized protein</fullName>
    </submittedName>
</protein>
<name>A0A287G6F9_HORVV</name>
<dbReference type="Gramene" id="HORVU.MOREX.r3.3HG0327180.1">
    <property type="protein sequence ID" value="HORVU.MOREX.r3.3HG0327180.1.CDS1"/>
    <property type="gene ID" value="HORVU.MOREX.r3.3HG0327180"/>
</dbReference>
<dbReference type="Proteomes" id="UP000011116">
    <property type="component" value="Chromosome 3H"/>
</dbReference>
<dbReference type="Gramene" id="HORVU.MOREX.r2.1HG0059360.1">
    <property type="protein sequence ID" value="HORVU.MOREX.r2.1HG0059360.1.CDS.1"/>
    <property type="gene ID" value="HORVU.MOREX.r2.1HG0059360"/>
</dbReference>
<organism evidence="1 2">
    <name type="scientific">Hordeum vulgare subsp. vulgare</name>
    <name type="common">Domesticated barley</name>
    <dbReference type="NCBI Taxonomy" id="112509"/>
    <lineage>
        <taxon>Eukaryota</taxon>
        <taxon>Viridiplantae</taxon>
        <taxon>Streptophyta</taxon>
        <taxon>Embryophyta</taxon>
        <taxon>Tracheophyta</taxon>
        <taxon>Spermatophyta</taxon>
        <taxon>Magnoliopsida</taxon>
        <taxon>Liliopsida</taxon>
        <taxon>Poales</taxon>
        <taxon>Poaceae</taxon>
        <taxon>BOP clade</taxon>
        <taxon>Pooideae</taxon>
        <taxon>Triticodae</taxon>
        <taxon>Triticeae</taxon>
        <taxon>Hordeinae</taxon>
        <taxon>Hordeum</taxon>
    </lineage>
</organism>